<feature type="transmembrane region" description="Helical" evidence="7">
    <location>
        <begin position="325"/>
        <end position="345"/>
    </location>
</feature>
<feature type="domain" description="Major facilitator superfamily (MFS) profile" evidence="8">
    <location>
        <begin position="56"/>
        <end position="544"/>
    </location>
</feature>
<feature type="transmembrane region" description="Helical" evidence="7">
    <location>
        <begin position="211"/>
        <end position="229"/>
    </location>
</feature>
<feature type="compositionally biased region" description="Pro residues" evidence="6">
    <location>
        <begin position="566"/>
        <end position="575"/>
    </location>
</feature>
<feature type="transmembrane region" description="Helical" evidence="7">
    <location>
        <begin position="457"/>
        <end position="476"/>
    </location>
</feature>
<keyword evidence="2" id="KW-0813">Transport</keyword>
<feature type="transmembrane region" description="Helical" evidence="7">
    <location>
        <begin position="383"/>
        <end position="405"/>
    </location>
</feature>
<dbReference type="PANTHER" id="PTHR23501:SF201">
    <property type="entry name" value="MFS AFLATOXIN EFFLUX PUMP"/>
    <property type="match status" value="1"/>
</dbReference>
<feature type="transmembrane region" description="Helical" evidence="7">
    <location>
        <begin position="146"/>
        <end position="171"/>
    </location>
</feature>
<dbReference type="GO" id="GO:0022857">
    <property type="term" value="F:transmembrane transporter activity"/>
    <property type="evidence" value="ECO:0007669"/>
    <property type="project" value="InterPro"/>
</dbReference>
<reference evidence="9" key="1">
    <citation type="journal article" date="2023" name="Mol. Phylogenet. Evol.">
        <title>Genome-scale phylogeny and comparative genomics of the fungal order Sordariales.</title>
        <authorList>
            <person name="Hensen N."/>
            <person name="Bonometti L."/>
            <person name="Westerberg I."/>
            <person name="Brannstrom I.O."/>
            <person name="Guillou S."/>
            <person name="Cros-Aarteil S."/>
            <person name="Calhoun S."/>
            <person name="Haridas S."/>
            <person name="Kuo A."/>
            <person name="Mondo S."/>
            <person name="Pangilinan J."/>
            <person name="Riley R."/>
            <person name="LaButti K."/>
            <person name="Andreopoulos B."/>
            <person name="Lipzen A."/>
            <person name="Chen C."/>
            <person name="Yan M."/>
            <person name="Daum C."/>
            <person name="Ng V."/>
            <person name="Clum A."/>
            <person name="Steindorff A."/>
            <person name="Ohm R.A."/>
            <person name="Martin F."/>
            <person name="Silar P."/>
            <person name="Natvig D.O."/>
            <person name="Lalanne C."/>
            <person name="Gautier V."/>
            <person name="Ament-Velasquez S.L."/>
            <person name="Kruys A."/>
            <person name="Hutchinson M.I."/>
            <person name="Powell A.J."/>
            <person name="Barry K."/>
            <person name="Miller A.N."/>
            <person name="Grigoriev I.V."/>
            <person name="Debuchy R."/>
            <person name="Gladieux P."/>
            <person name="Hiltunen Thoren M."/>
            <person name="Johannesson H."/>
        </authorList>
    </citation>
    <scope>NUCLEOTIDE SEQUENCE</scope>
    <source>
        <strain evidence="9">CBS 757.83</strain>
    </source>
</reference>
<evidence type="ECO:0000256" key="1">
    <source>
        <dbReference type="ARBA" id="ARBA00004141"/>
    </source>
</evidence>
<dbReference type="InterPro" id="IPR036259">
    <property type="entry name" value="MFS_trans_sf"/>
</dbReference>
<dbReference type="PANTHER" id="PTHR23501">
    <property type="entry name" value="MAJOR FACILITATOR SUPERFAMILY"/>
    <property type="match status" value="1"/>
</dbReference>
<feature type="transmembrane region" description="Helical" evidence="7">
    <location>
        <begin position="281"/>
        <end position="304"/>
    </location>
</feature>
<gene>
    <name evidence="9" type="ORF">N658DRAFT_420772</name>
</gene>
<keyword evidence="4 7" id="KW-1133">Transmembrane helix</keyword>
<feature type="region of interest" description="Disordered" evidence="6">
    <location>
        <begin position="545"/>
        <end position="598"/>
    </location>
</feature>
<keyword evidence="5 7" id="KW-0472">Membrane</keyword>
<evidence type="ECO:0000259" key="8">
    <source>
        <dbReference type="PROSITE" id="PS50850"/>
    </source>
</evidence>
<feature type="transmembrane region" description="Helical" evidence="7">
    <location>
        <begin position="120"/>
        <end position="140"/>
    </location>
</feature>
<evidence type="ECO:0000256" key="5">
    <source>
        <dbReference type="ARBA" id="ARBA00023136"/>
    </source>
</evidence>
<feature type="transmembrane region" description="Helical" evidence="7">
    <location>
        <begin position="357"/>
        <end position="376"/>
    </location>
</feature>
<evidence type="ECO:0000256" key="7">
    <source>
        <dbReference type="SAM" id="Phobius"/>
    </source>
</evidence>
<keyword evidence="3 7" id="KW-0812">Transmembrane</keyword>
<dbReference type="CDD" id="cd17502">
    <property type="entry name" value="MFS_Azr1_MDR_like"/>
    <property type="match status" value="1"/>
</dbReference>
<proteinExistence type="predicted"/>
<evidence type="ECO:0000313" key="9">
    <source>
        <dbReference type="EMBL" id="KAK4103788.1"/>
    </source>
</evidence>
<dbReference type="Pfam" id="PF07690">
    <property type="entry name" value="MFS_1"/>
    <property type="match status" value="1"/>
</dbReference>
<accession>A0AAN6Q575</accession>
<comment type="subcellular location">
    <subcellularLocation>
        <location evidence="1">Membrane</location>
        <topology evidence="1">Multi-pass membrane protein</topology>
    </subcellularLocation>
</comment>
<dbReference type="FunFam" id="1.20.1720.10:FF:000012">
    <property type="entry name" value="MFS toxin efflux pump (AflT)"/>
    <property type="match status" value="1"/>
</dbReference>
<keyword evidence="10" id="KW-1185">Reference proteome</keyword>
<dbReference type="InterPro" id="IPR011701">
    <property type="entry name" value="MFS"/>
</dbReference>
<name>A0AAN6Q575_9PEZI</name>
<dbReference type="PROSITE" id="PS50850">
    <property type="entry name" value="MFS"/>
    <property type="match status" value="1"/>
</dbReference>
<dbReference type="Gene3D" id="1.20.1720.10">
    <property type="entry name" value="Multidrug resistance protein D"/>
    <property type="match status" value="1"/>
</dbReference>
<feature type="transmembrane region" description="Helical" evidence="7">
    <location>
        <begin position="91"/>
        <end position="113"/>
    </location>
</feature>
<evidence type="ECO:0000313" key="10">
    <source>
        <dbReference type="Proteomes" id="UP001305647"/>
    </source>
</evidence>
<dbReference type="Proteomes" id="UP001305647">
    <property type="component" value="Unassembled WGS sequence"/>
</dbReference>
<dbReference type="EMBL" id="MU863628">
    <property type="protein sequence ID" value="KAK4103788.1"/>
    <property type="molecule type" value="Genomic_DNA"/>
</dbReference>
<dbReference type="FunFam" id="1.20.1250.20:FF:000196">
    <property type="entry name" value="MFS toxin efflux pump (AflT)"/>
    <property type="match status" value="1"/>
</dbReference>
<dbReference type="GO" id="GO:0005886">
    <property type="term" value="C:plasma membrane"/>
    <property type="evidence" value="ECO:0007669"/>
    <property type="project" value="TreeGrafter"/>
</dbReference>
<evidence type="ECO:0000256" key="3">
    <source>
        <dbReference type="ARBA" id="ARBA00022692"/>
    </source>
</evidence>
<sequence>MFPGSGSGQLAPAEGTSREPEAGEHSQAEQQAPPQPQPGPRDGELFAPRSVRFWLTLLCNFLALFIAALDRTIVATAVPRITDEFKALGDIGWYGSSYMLATACAQLIFGRIYAFYDMKWTFITSTVIFEVGSAICGAAPNSTAFIAGRAIAGLGSAGIIAGSTLIMISLIPLRHRPATQAMFGITFGLASVMGPLVGGAFTGIVSWRWCFYINLPIGVVSLVFMFLFWNPRKEERVRAGFTTHVKRLDPLGMIFFLPGVVCLFTALQWGGSTYAWREWRITVLLTVFAACTLLFAGVQSFILTPEMASIPPKLFMQRSVLCGNGFSFFLSGSMLMLVYYLPIWFQTVKQTDPLESGIYTLPLMLSLVVSSILSSVITLRIGYYVPSMLACASIMAIGEGLLTLLNQDSPTSHWVSFQFLSGFGLGFGMQTSVLAFQTVLSHQDIPVGLAMNYFAQHLGSAVFVSVGQVILINTLVSQLSGLPGFDPHLIVNEGATNLAHLVPPDDVWLVIKAYNDGCRKIFLVTVGLSIAALCCAFGMEWKSVRGNPRPSPPEEEGLELQLVQPPAAPVQPPTEPAKTPTVREEPSSSHNAKAEHVG</sequence>
<reference evidence="9" key="2">
    <citation type="submission" date="2023-05" db="EMBL/GenBank/DDBJ databases">
        <authorList>
            <consortium name="Lawrence Berkeley National Laboratory"/>
            <person name="Steindorff A."/>
            <person name="Hensen N."/>
            <person name="Bonometti L."/>
            <person name="Westerberg I."/>
            <person name="Brannstrom I.O."/>
            <person name="Guillou S."/>
            <person name="Cros-Aarteil S."/>
            <person name="Calhoun S."/>
            <person name="Haridas S."/>
            <person name="Kuo A."/>
            <person name="Mondo S."/>
            <person name="Pangilinan J."/>
            <person name="Riley R."/>
            <person name="Labutti K."/>
            <person name="Andreopoulos B."/>
            <person name="Lipzen A."/>
            <person name="Chen C."/>
            <person name="Yanf M."/>
            <person name="Daum C."/>
            <person name="Ng V."/>
            <person name="Clum A."/>
            <person name="Ohm R."/>
            <person name="Martin F."/>
            <person name="Silar P."/>
            <person name="Natvig D."/>
            <person name="Lalanne C."/>
            <person name="Gautier V."/>
            <person name="Ament-Velasquez S.L."/>
            <person name="Kruys A."/>
            <person name="Hutchinson M.I."/>
            <person name="Powell A.J."/>
            <person name="Barry K."/>
            <person name="Miller A.N."/>
            <person name="Grigoriev I.V."/>
            <person name="Debuchy R."/>
            <person name="Gladieux P."/>
            <person name="Thoren M.H."/>
            <person name="Johannesson H."/>
        </authorList>
    </citation>
    <scope>NUCLEOTIDE SEQUENCE</scope>
    <source>
        <strain evidence="9">CBS 757.83</strain>
    </source>
</reference>
<feature type="transmembrane region" description="Helical" evidence="7">
    <location>
        <begin position="417"/>
        <end position="436"/>
    </location>
</feature>
<dbReference type="AlphaFoldDB" id="A0AAN6Q575"/>
<feature type="transmembrane region" description="Helical" evidence="7">
    <location>
        <begin position="250"/>
        <end position="269"/>
    </location>
</feature>
<dbReference type="InterPro" id="IPR020846">
    <property type="entry name" value="MFS_dom"/>
</dbReference>
<feature type="transmembrane region" description="Helical" evidence="7">
    <location>
        <begin position="183"/>
        <end position="205"/>
    </location>
</feature>
<evidence type="ECO:0000256" key="4">
    <source>
        <dbReference type="ARBA" id="ARBA00022989"/>
    </source>
</evidence>
<feature type="transmembrane region" description="Helical" evidence="7">
    <location>
        <begin position="521"/>
        <end position="539"/>
    </location>
</feature>
<feature type="compositionally biased region" description="Basic and acidic residues" evidence="6">
    <location>
        <begin position="581"/>
        <end position="598"/>
    </location>
</feature>
<evidence type="ECO:0000256" key="6">
    <source>
        <dbReference type="SAM" id="MobiDB-lite"/>
    </source>
</evidence>
<dbReference type="Gene3D" id="1.20.1250.20">
    <property type="entry name" value="MFS general substrate transporter like domains"/>
    <property type="match status" value="1"/>
</dbReference>
<organism evidence="9 10">
    <name type="scientific">Parathielavia hyrcaniae</name>
    <dbReference type="NCBI Taxonomy" id="113614"/>
    <lineage>
        <taxon>Eukaryota</taxon>
        <taxon>Fungi</taxon>
        <taxon>Dikarya</taxon>
        <taxon>Ascomycota</taxon>
        <taxon>Pezizomycotina</taxon>
        <taxon>Sordariomycetes</taxon>
        <taxon>Sordariomycetidae</taxon>
        <taxon>Sordariales</taxon>
        <taxon>Chaetomiaceae</taxon>
        <taxon>Parathielavia</taxon>
    </lineage>
</organism>
<feature type="compositionally biased region" description="Basic and acidic residues" evidence="6">
    <location>
        <begin position="16"/>
        <end position="27"/>
    </location>
</feature>
<dbReference type="SUPFAM" id="SSF103473">
    <property type="entry name" value="MFS general substrate transporter"/>
    <property type="match status" value="1"/>
</dbReference>
<evidence type="ECO:0000256" key="2">
    <source>
        <dbReference type="ARBA" id="ARBA00022448"/>
    </source>
</evidence>
<protein>
    <submittedName>
        <fullName evidence="9">MFS general substrate transporter</fullName>
    </submittedName>
</protein>
<feature type="transmembrane region" description="Helical" evidence="7">
    <location>
        <begin position="51"/>
        <end position="69"/>
    </location>
</feature>
<feature type="region of interest" description="Disordered" evidence="6">
    <location>
        <begin position="1"/>
        <end position="43"/>
    </location>
</feature>
<comment type="caution">
    <text evidence="9">The sequence shown here is derived from an EMBL/GenBank/DDBJ whole genome shotgun (WGS) entry which is preliminary data.</text>
</comment>